<keyword evidence="1" id="KW-1133">Transmembrane helix</keyword>
<gene>
    <name evidence="2" type="primary">49</name>
    <name evidence="2" type="ORF">SEA_NEFERTHENA_49</name>
</gene>
<evidence type="ECO:0000313" key="3">
    <source>
        <dbReference type="Proteomes" id="UP000261846"/>
    </source>
</evidence>
<reference evidence="2 3" key="1">
    <citation type="submission" date="2018-07" db="EMBL/GenBank/DDBJ databases">
        <authorList>
            <person name="Bray K.S."/>
            <person name="Carr Z.A."/>
            <person name="Cox A."/>
            <person name="Croney S.M."/>
            <person name="Francisco T.J."/>
            <person name="Gragg K.N."/>
            <person name="Gress-Byrd C.M."/>
            <person name="Holcomb E.R."/>
            <person name="Justice T.A."/>
            <person name="Latham E.D."/>
            <person name="Lovell F.C."/>
            <person name="Miller H.N."/>
            <person name="Quesada C."/>
            <person name="Radey J."/>
            <person name="Robinson P.M."/>
            <person name="Scott K.N."/>
            <person name="Smith C.E."/>
            <person name="Stamey B.D."/>
            <person name="Stanley G.P."/>
            <person name="Suchonic E.A."/>
            <person name="Taylor K.N."/>
            <person name="Weindel N.A."/>
            <person name="Wiseman B.T."/>
            <person name="Eckardt M.A."/>
            <person name="Gainey M.D."/>
            <person name="Wallen J.R."/>
            <person name="Garlena R.A."/>
            <person name="Russell D.A."/>
            <person name="Pope W.H."/>
            <person name="Jacobs-Sera D."/>
            <person name="Hatfull G.F."/>
        </authorList>
    </citation>
    <scope>NUCLEOTIDE SEQUENCE [LARGE SCALE GENOMIC DNA]</scope>
</reference>
<evidence type="ECO:0000256" key="1">
    <source>
        <dbReference type="SAM" id="Phobius"/>
    </source>
</evidence>
<organism evidence="2 3">
    <name type="scientific">Microbacterium phage Neferthena</name>
    <dbReference type="NCBI Taxonomy" id="2301539"/>
    <lineage>
        <taxon>Viruses</taxon>
        <taxon>Duplodnaviria</taxon>
        <taxon>Heunggongvirae</taxon>
        <taxon>Uroviricota</taxon>
        <taxon>Caudoviricetes</taxon>
        <taxon>Neferthenavirus</taxon>
        <taxon>Neferthenavirus neferthena</taxon>
    </lineage>
</organism>
<dbReference type="GeneID" id="54999123"/>
<accession>A0A385D3G2</accession>
<dbReference type="Proteomes" id="UP000261846">
    <property type="component" value="Segment"/>
</dbReference>
<name>A0A385D3G2_9CAUD</name>
<dbReference type="KEGG" id="vg:54999123"/>
<feature type="transmembrane region" description="Helical" evidence="1">
    <location>
        <begin position="12"/>
        <end position="36"/>
    </location>
</feature>
<keyword evidence="3" id="KW-1185">Reference proteome</keyword>
<proteinExistence type="predicted"/>
<dbReference type="RefSeq" id="YP_009808224.1">
    <property type="nucleotide sequence ID" value="NC_048038.1"/>
</dbReference>
<sequence>MMPLWDALWVFMVWSFYVLAWIGALILVFAVGVGLARGIRQLFPKRK</sequence>
<protein>
    <submittedName>
        <fullName evidence="2">Uncharacterized protein</fullName>
    </submittedName>
</protein>
<keyword evidence="1" id="KW-0472">Membrane</keyword>
<keyword evidence="1" id="KW-0812">Transmembrane</keyword>
<dbReference type="EMBL" id="MH697589">
    <property type="protein sequence ID" value="AXQ52912.1"/>
    <property type="molecule type" value="Genomic_DNA"/>
</dbReference>
<evidence type="ECO:0000313" key="2">
    <source>
        <dbReference type="EMBL" id="AXQ52912.1"/>
    </source>
</evidence>